<dbReference type="InterPro" id="IPR036388">
    <property type="entry name" value="WH-like_DNA-bd_sf"/>
</dbReference>
<evidence type="ECO:0000259" key="9">
    <source>
        <dbReference type="Pfam" id="PF04542"/>
    </source>
</evidence>
<dbReference type="GO" id="GO:0003677">
    <property type="term" value="F:DNA binding"/>
    <property type="evidence" value="ECO:0007669"/>
    <property type="project" value="UniProtKB-KW"/>
</dbReference>
<comment type="similarity">
    <text evidence="1 6">Belongs to the sigma-70 factor family.</text>
</comment>
<keyword evidence="12" id="KW-1185">Reference proteome</keyword>
<dbReference type="GO" id="GO:0006352">
    <property type="term" value="P:DNA-templated transcription initiation"/>
    <property type="evidence" value="ECO:0007669"/>
    <property type="project" value="UniProtKB-UniRule"/>
</dbReference>
<keyword evidence="6" id="KW-0934">Plastid</keyword>
<dbReference type="InterPro" id="IPR000943">
    <property type="entry name" value="RNA_pol_sigma70"/>
</dbReference>
<dbReference type="PANTHER" id="PTHR30603:SF45">
    <property type="entry name" value="RNA POLYMERASE SIGMA FACTOR SIGF, CHLOROPLASTIC"/>
    <property type="match status" value="1"/>
</dbReference>
<keyword evidence="4 6" id="KW-0238">DNA-binding</keyword>
<dbReference type="PRINTS" id="PR00046">
    <property type="entry name" value="SIGMA70FCT"/>
</dbReference>
<dbReference type="Pfam" id="PF04539">
    <property type="entry name" value="Sigma70_r3"/>
    <property type="match status" value="1"/>
</dbReference>
<feature type="region of interest" description="Disordered" evidence="7">
    <location>
        <begin position="121"/>
        <end position="153"/>
    </location>
</feature>
<dbReference type="InterPro" id="IPR007627">
    <property type="entry name" value="RNA_pol_sigma70_r2"/>
</dbReference>
<evidence type="ECO:0000313" key="11">
    <source>
        <dbReference type="EMBL" id="OEL25463.1"/>
    </source>
</evidence>
<dbReference type="InterPro" id="IPR050239">
    <property type="entry name" value="Sigma-70_RNA_pol_init_factors"/>
</dbReference>
<dbReference type="InterPro" id="IPR007630">
    <property type="entry name" value="RNA_pol_sigma70_r4"/>
</dbReference>
<keyword evidence="3 6" id="KW-0731">Sigma factor</keyword>
<dbReference type="GO" id="GO:0016987">
    <property type="term" value="F:sigma factor activity"/>
    <property type="evidence" value="ECO:0007669"/>
    <property type="project" value="UniProtKB-UniRule"/>
</dbReference>
<dbReference type="SUPFAM" id="SSF88946">
    <property type="entry name" value="Sigma2 domain of RNA polymerase sigma factors"/>
    <property type="match status" value="1"/>
</dbReference>
<keyword evidence="6" id="KW-0150">Chloroplast</keyword>
<evidence type="ECO:0000259" key="10">
    <source>
        <dbReference type="Pfam" id="PF04545"/>
    </source>
</evidence>
<dbReference type="InterPro" id="IPR007624">
    <property type="entry name" value="RNA_pol_sigma70_r3"/>
</dbReference>
<evidence type="ECO:0000256" key="7">
    <source>
        <dbReference type="SAM" id="MobiDB-lite"/>
    </source>
</evidence>
<evidence type="ECO:0000256" key="5">
    <source>
        <dbReference type="ARBA" id="ARBA00023163"/>
    </source>
</evidence>
<dbReference type="Pfam" id="PF04542">
    <property type="entry name" value="Sigma70_r2"/>
    <property type="match status" value="1"/>
</dbReference>
<feature type="domain" description="RNA polymerase sigma-70 region 2" evidence="9">
    <location>
        <begin position="310"/>
        <end position="378"/>
    </location>
</feature>
<dbReference type="SUPFAM" id="SSF88659">
    <property type="entry name" value="Sigma3 and sigma4 domains of RNA polymerase sigma factors"/>
    <property type="match status" value="3"/>
</dbReference>
<proteinExistence type="inferred from homology"/>
<comment type="subcellular location">
    <subcellularLocation>
        <location evidence="6">Plastid</location>
        <location evidence="6">Chloroplast</location>
    </subcellularLocation>
</comment>
<feature type="domain" description="RNA polymerase sigma-70 region 4" evidence="10">
    <location>
        <begin position="477"/>
        <end position="528"/>
    </location>
</feature>
<reference evidence="11 12" key="1">
    <citation type="submission" date="2016-09" db="EMBL/GenBank/DDBJ databases">
        <title>The draft genome of Dichanthelium oligosanthes: A C3 panicoid grass species.</title>
        <authorList>
            <person name="Studer A.J."/>
            <person name="Schnable J.C."/>
            <person name="Brutnell T.P."/>
        </authorList>
    </citation>
    <scope>NUCLEOTIDE SEQUENCE [LARGE SCALE GENOMIC DNA]</scope>
    <source>
        <strain evidence="12">cv. Kellogg 1175</strain>
        <tissue evidence="11">Leaf</tissue>
    </source>
</reference>
<dbReference type="STRING" id="888268.A0A1E5VJZ6"/>
<evidence type="ECO:0000259" key="8">
    <source>
        <dbReference type="Pfam" id="PF04539"/>
    </source>
</evidence>
<evidence type="ECO:0000256" key="1">
    <source>
        <dbReference type="ARBA" id="ARBA00007788"/>
    </source>
</evidence>
<keyword evidence="2 6" id="KW-0805">Transcription regulation</keyword>
<name>A0A1E5VJZ6_9POAL</name>
<dbReference type="Gene3D" id="1.20.120.1810">
    <property type="match status" value="1"/>
</dbReference>
<dbReference type="PANTHER" id="PTHR30603">
    <property type="entry name" value="RNA POLYMERASE SIGMA FACTOR RPO"/>
    <property type="match status" value="1"/>
</dbReference>
<evidence type="ECO:0000256" key="6">
    <source>
        <dbReference type="PIRNR" id="PIRNR000767"/>
    </source>
</evidence>
<feature type="compositionally biased region" description="Polar residues" evidence="7">
    <location>
        <begin position="122"/>
        <end position="139"/>
    </location>
</feature>
<dbReference type="InterPro" id="IPR013324">
    <property type="entry name" value="RNA_pol_sigma_r3/r4-like"/>
</dbReference>
<evidence type="ECO:0000256" key="3">
    <source>
        <dbReference type="ARBA" id="ARBA00023082"/>
    </source>
</evidence>
<dbReference type="OrthoDB" id="206108at2759"/>
<protein>
    <recommendedName>
        <fullName evidence="6">RNA polymerase sigma factor</fullName>
    </recommendedName>
</protein>
<dbReference type="Proteomes" id="UP000095767">
    <property type="component" value="Unassembled WGS sequence"/>
</dbReference>
<accession>A0A1E5VJZ6</accession>
<feature type="domain" description="RNA polymerase sigma-70 region 3" evidence="8">
    <location>
        <begin position="390"/>
        <end position="461"/>
    </location>
</feature>
<dbReference type="AlphaFoldDB" id="A0A1E5VJZ6"/>
<dbReference type="Gene3D" id="1.10.10.10">
    <property type="entry name" value="Winged helix-like DNA-binding domain superfamily/Winged helix DNA-binding domain"/>
    <property type="match status" value="2"/>
</dbReference>
<comment type="function">
    <text evidence="6">Sigma factors are initiation factors that promote the attachment of plastid-encoded RNA polymerase (PEP) to specific initiation sites and are then released.</text>
</comment>
<dbReference type="EMBL" id="LWDX02037187">
    <property type="protein sequence ID" value="OEL25463.1"/>
    <property type="molecule type" value="Genomic_DNA"/>
</dbReference>
<gene>
    <name evidence="11" type="ORF">BAE44_0013519</name>
</gene>
<organism evidence="11 12">
    <name type="scientific">Dichanthelium oligosanthes</name>
    <dbReference type="NCBI Taxonomy" id="888268"/>
    <lineage>
        <taxon>Eukaryota</taxon>
        <taxon>Viridiplantae</taxon>
        <taxon>Streptophyta</taxon>
        <taxon>Embryophyta</taxon>
        <taxon>Tracheophyta</taxon>
        <taxon>Spermatophyta</taxon>
        <taxon>Magnoliopsida</taxon>
        <taxon>Liliopsida</taxon>
        <taxon>Poales</taxon>
        <taxon>Poaceae</taxon>
        <taxon>PACMAD clade</taxon>
        <taxon>Panicoideae</taxon>
        <taxon>Panicodae</taxon>
        <taxon>Paniceae</taxon>
        <taxon>Dichantheliinae</taxon>
        <taxon>Dichanthelium</taxon>
    </lineage>
</organism>
<evidence type="ECO:0000313" key="12">
    <source>
        <dbReference type="Proteomes" id="UP000095767"/>
    </source>
</evidence>
<dbReference type="InterPro" id="IPR014284">
    <property type="entry name" value="RNA_pol_sigma-70_dom"/>
</dbReference>
<dbReference type="GO" id="GO:0009507">
    <property type="term" value="C:chloroplast"/>
    <property type="evidence" value="ECO:0007669"/>
    <property type="project" value="UniProtKB-SubCell"/>
</dbReference>
<dbReference type="CDD" id="cd06171">
    <property type="entry name" value="Sigma70_r4"/>
    <property type="match status" value="1"/>
</dbReference>
<dbReference type="NCBIfam" id="TIGR02937">
    <property type="entry name" value="sigma70-ECF"/>
    <property type="match status" value="1"/>
</dbReference>
<keyword evidence="5 6" id="KW-0804">Transcription</keyword>
<evidence type="ECO:0000256" key="4">
    <source>
        <dbReference type="ARBA" id="ARBA00023125"/>
    </source>
</evidence>
<dbReference type="Pfam" id="PF04545">
    <property type="entry name" value="Sigma70_r4"/>
    <property type="match status" value="1"/>
</dbReference>
<dbReference type="PIRSF" id="PIRSF000767">
    <property type="entry name" value="RNA_pol_sigma_SigB/C/D"/>
    <property type="match status" value="1"/>
</dbReference>
<dbReference type="InterPro" id="IPR016262">
    <property type="entry name" value="RNA_pol_sigma_SigB/C/D/F"/>
</dbReference>
<evidence type="ECO:0000256" key="2">
    <source>
        <dbReference type="ARBA" id="ARBA00023015"/>
    </source>
</evidence>
<feature type="region of interest" description="Disordered" evidence="7">
    <location>
        <begin position="1"/>
        <end position="49"/>
    </location>
</feature>
<comment type="caution">
    <text evidence="11">The sequence shown here is derived from an EMBL/GenBank/DDBJ whole genome shotgun (WGS) entry which is preliminary data.</text>
</comment>
<dbReference type="InterPro" id="IPR013325">
    <property type="entry name" value="RNA_pol_sigma_r2"/>
</dbReference>
<feature type="compositionally biased region" description="Low complexity" evidence="7">
    <location>
        <begin position="1"/>
        <end position="38"/>
    </location>
</feature>
<sequence length="544" mass="61827">MNSSRSLLSSPLFASSSPNFRSNTSIPSSPSPSRTSVPMIHDNTSRTSTACHYSPSLVAEEQLHGSKDTSTLKGEKALLELLLDMALDQHVNGKKLISQETEDSDFETYLREATSRVLYQPALTTEQDGVTSESSSASTVKRPGSFDLSTPSMKLTEEATLPAEESGTLATQLDLPQLHQFVSFCFKHSYVLDHSYEELLLMSNGQVFVRSKRLLERRSKKRKAPRASSNDVLCSVVNSKKKEKSKKFGRVLDPDEPFKLFLRDQEAQRKLEVQCGREPTVAEWAEAVGMSCRELLSSIRIGRRCREKMARSNFRLVIHVARKYEGYGLDIQDLVQDGCCGLMKTFEKFNPSKGCRFPTYAYWWIRQSIKKSIFKNSRLIRLPESVFALLRKVGKARLECIMEGEQPTNENVARRAGITIEKLARLRAKTRKPRSMQDRVWSDDGVTYQEITEDPNVEPPEVSVDRLMMRQQVRNFLGILSPREKEIIEHRFGIHDGEPKTLHVIGDMYGLSKERIRQVQNKALEKLKRSVSAQGFDVYFDLLT</sequence>